<keyword evidence="2" id="KW-1185">Reference proteome</keyword>
<sequence>MTLEVDKQVVNFDNESLDTPEANGISGPQMTRTLNAIAAFRG</sequence>
<gene>
    <name evidence="1" type="ORF">SAMN04487965_3551</name>
</gene>
<accession>A0A1M5I3J1</accession>
<reference evidence="2" key="1">
    <citation type="submission" date="2016-11" db="EMBL/GenBank/DDBJ databases">
        <authorList>
            <person name="Varghese N."/>
            <person name="Submissions S."/>
        </authorList>
    </citation>
    <scope>NUCLEOTIDE SEQUENCE [LARGE SCALE GENOMIC DNA]</scope>
    <source>
        <strain evidence="2">CGMCC 1.7063</strain>
    </source>
</reference>
<name>A0A1M5I3J1_9GAMM</name>
<dbReference type="AlphaFoldDB" id="A0A1M5I3J1"/>
<protein>
    <submittedName>
        <fullName evidence="1">Uncharacterized protein</fullName>
    </submittedName>
</protein>
<dbReference type="EMBL" id="FQVA01000009">
    <property type="protein sequence ID" value="SHG22463.1"/>
    <property type="molecule type" value="Genomic_DNA"/>
</dbReference>
<organism evidence="1 2">
    <name type="scientific">Microbulbifer donghaiensis</name>
    <dbReference type="NCBI Taxonomy" id="494016"/>
    <lineage>
        <taxon>Bacteria</taxon>
        <taxon>Pseudomonadati</taxon>
        <taxon>Pseudomonadota</taxon>
        <taxon>Gammaproteobacteria</taxon>
        <taxon>Cellvibrionales</taxon>
        <taxon>Microbulbiferaceae</taxon>
        <taxon>Microbulbifer</taxon>
    </lineage>
</organism>
<evidence type="ECO:0000313" key="2">
    <source>
        <dbReference type="Proteomes" id="UP000184170"/>
    </source>
</evidence>
<proteinExistence type="predicted"/>
<evidence type="ECO:0000313" key="1">
    <source>
        <dbReference type="EMBL" id="SHG22463.1"/>
    </source>
</evidence>
<dbReference type="Proteomes" id="UP000184170">
    <property type="component" value="Unassembled WGS sequence"/>
</dbReference>